<keyword evidence="2" id="KW-1185">Reference proteome</keyword>
<gene>
    <name evidence="1" type="ORF">BaRGS_00025410</name>
</gene>
<evidence type="ECO:0000313" key="2">
    <source>
        <dbReference type="Proteomes" id="UP001519460"/>
    </source>
</evidence>
<protein>
    <submittedName>
        <fullName evidence="1">Uncharacterized protein</fullName>
    </submittedName>
</protein>
<organism evidence="1 2">
    <name type="scientific">Batillaria attramentaria</name>
    <dbReference type="NCBI Taxonomy" id="370345"/>
    <lineage>
        <taxon>Eukaryota</taxon>
        <taxon>Metazoa</taxon>
        <taxon>Spiralia</taxon>
        <taxon>Lophotrochozoa</taxon>
        <taxon>Mollusca</taxon>
        <taxon>Gastropoda</taxon>
        <taxon>Caenogastropoda</taxon>
        <taxon>Sorbeoconcha</taxon>
        <taxon>Cerithioidea</taxon>
        <taxon>Batillariidae</taxon>
        <taxon>Batillaria</taxon>
    </lineage>
</organism>
<evidence type="ECO:0000313" key="1">
    <source>
        <dbReference type="EMBL" id="KAK7483350.1"/>
    </source>
</evidence>
<proteinExistence type="predicted"/>
<dbReference type="Proteomes" id="UP001519460">
    <property type="component" value="Unassembled WGS sequence"/>
</dbReference>
<comment type="caution">
    <text evidence="1">The sequence shown here is derived from an EMBL/GenBank/DDBJ whole genome shotgun (WGS) entry which is preliminary data.</text>
</comment>
<name>A0ABD0K8G5_9CAEN</name>
<sequence length="159" mass="17580">MLTVTSWVFTSICQHLQQQGEQNNVQQMLSPVSVPNETVGLILRSCDTLAHSLSLNKGLSNPLTCKHVYRHLPYDTHTHKAVKLSISWYDSPAFHGAFLIPFWQGTPTAGYCELSNSASNRSGKPCGAIRSSHVLYMPRFVVKTPGCCTVSRSAFTTPR</sequence>
<reference evidence="1 2" key="1">
    <citation type="journal article" date="2023" name="Sci. Data">
        <title>Genome assembly of the Korean intertidal mud-creeper Batillaria attramentaria.</title>
        <authorList>
            <person name="Patra A.K."/>
            <person name="Ho P.T."/>
            <person name="Jun S."/>
            <person name="Lee S.J."/>
            <person name="Kim Y."/>
            <person name="Won Y.J."/>
        </authorList>
    </citation>
    <scope>NUCLEOTIDE SEQUENCE [LARGE SCALE GENOMIC DNA]</scope>
    <source>
        <strain evidence="1">Wonlab-2016</strain>
    </source>
</reference>
<accession>A0ABD0K8G5</accession>
<dbReference type="AlphaFoldDB" id="A0ABD0K8G5"/>
<dbReference type="EMBL" id="JACVVK020000228">
    <property type="protein sequence ID" value="KAK7483350.1"/>
    <property type="molecule type" value="Genomic_DNA"/>
</dbReference>